<dbReference type="PROSITE" id="PS50043">
    <property type="entry name" value="HTH_LUXR_2"/>
    <property type="match status" value="1"/>
</dbReference>
<proteinExistence type="predicted"/>
<dbReference type="Gene3D" id="3.30.450.40">
    <property type="match status" value="1"/>
</dbReference>
<evidence type="ECO:0000313" key="6">
    <source>
        <dbReference type="Proteomes" id="UP001596500"/>
    </source>
</evidence>
<keyword evidence="1" id="KW-0805">Transcription regulation</keyword>
<evidence type="ECO:0000313" key="5">
    <source>
        <dbReference type="EMBL" id="MFC7440397.1"/>
    </source>
</evidence>
<protein>
    <submittedName>
        <fullName evidence="5">LuxR C-terminal-related transcriptional regulator</fullName>
    </submittedName>
</protein>
<dbReference type="PANTHER" id="PTHR44688">
    <property type="entry name" value="DNA-BINDING TRANSCRIPTIONAL ACTIVATOR DEVR_DOSR"/>
    <property type="match status" value="1"/>
</dbReference>
<keyword evidence="2" id="KW-0238">DNA-binding</keyword>
<keyword evidence="3" id="KW-0804">Transcription</keyword>
<dbReference type="RefSeq" id="WP_379863649.1">
    <property type="nucleotide sequence ID" value="NZ_JBHTBW010000011.1"/>
</dbReference>
<dbReference type="InterPro" id="IPR036388">
    <property type="entry name" value="WH-like_DNA-bd_sf"/>
</dbReference>
<dbReference type="Pfam" id="PF00196">
    <property type="entry name" value="GerE"/>
    <property type="match status" value="1"/>
</dbReference>
<gene>
    <name evidence="5" type="ORF">ACFQNG_04410</name>
</gene>
<dbReference type="PRINTS" id="PR00038">
    <property type="entry name" value="HTHLUXR"/>
</dbReference>
<sequence>MKRVSFLSPPLLSPQEWEKIFHSVKSGTPECLTQWKIKLSTFPFSASQKQAAHQLFQYLLEGIDQAADFPTYEKNFSRLVLQQIPLLQLSQVIAVIDIFEEILFTLLLQKLSHPDILTSYRWLHSLALTLSYSVANIETNPPLGENTIPDNPAKHREAVVRLDELLLTARSLEQMLTRSVRFITKVSGFERGALFWYSPLTQTVEGIYGYGVDIGDIRRVRDMEHNISGITQAIKGNRPIYIRDAQLYLPKHYVEQFGLTALMAAVLRGGKGQNAGFLLLDKRGRAFDPDPEVVQQLAELMSRVSLNLGSRLYENDFPSPAASSPLTVRETKILQMIADGQSTKLIGEALHISEYTAAEYAHSVLKKLKAANRAEAVAKGLRQGLIR</sequence>
<dbReference type="InterPro" id="IPR016032">
    <property type="entry name" value="Sig_transdc_resp-reg_C-effctor"/>
</dbReference>
<reference evidence="6" key="1">
    <citation type="journal article" date="2019" name="Int. J. Syst. Evol. Microbiol.">
        <title>The Global Catalogue of Microorganisms (GCM) 10K type strain sequencing project: providing services to taxonomists for standard genome sequencing and annotation.</title>
        <authorList>
            <consortium name="The Broad Institute Genomics Platform"/>
            <consortium name="The Broad Institute Genome Sequencing Center for Infectious Disease"/>
            <person name="Wu L."/>
            <person name="Ma J."/>
        </authorList>
    </citation>
    <scope>NUCLEOTIDE SEQUENCE [LARGE SCALE GENOMIC DNA]</scope>
    <source>
        <strain evidence="6">CGMCC 1.12942</strain>
    </source>
</reference>
<dbReference type="PANTHER" id="PTHR44688:SF25">
    <property type="entry name" value="HTH LUXR-TYPE DOMAIN-CONTAINING PROTEIN"/>
    <property type="match status" value="1"/>
</dbReference>
<evidence type="ECO:0000256" key="2">
    <source>
        <dbReference type="ARBA" id="ARBA00023125"/>
    </source>
</evidence>
<dbReference type="InterPro" id="IPR003018">
    <property type="entry name" value="GAF"/>
</dbReference>
<dbReference type="SUPFAM" id="SSF55781">
    <property type="entry name" value="GAF domain-like"/>
    <property type="match status" value="1"/>
</dbReference>
<evidence type="ECO:0000256" key="1">
    <source>
        <dbReference type="ARBA" id="ARBA00023015"/>
    </source>
</evidence>
<dbReference type="Gene3D" id="1.10.10.10">
    <property type="entry name" value="Winged helix-like DNA-binding domain superfamily/Winged helix DNA-binding domain"/>
    <property type="match status" value="1"/>
</dbReference>
<dbReference type="InterPro" id="IPR029016">
    <property type="entry name" value="GAF-like_dom_sf"/>
</dbReference>
<dbReference type="EMBL" id="JBHTBW010000011">
    <property type="protein sequence ID" value="MFC7440397.1"/>
    <property type="molecule type" value="Genomic_DNA"/>
</dbReference>
<accession>A0ABW2RHB5</accession>
<dbReference type="SUPFAM" id="SSF46894">
    <property type="entry name" value="C-terminal effector domain of the bipartite response regulators"/>
    <property type="match status" value="1"/>
</dbReference>
<evidence type="ECO:0000256" key="3">
    <source>
        <dbReference type="ARBA" id="ARBA00023163"/>
    </source>
</evidence>
<dbReference type="CDD" id="cd06170">
    <property type="entry name" value="LuxR_C_like"/>
    <property type="match status" value="1"/>
</dbReference>
<keyword evidence="6" id="KW-1185">Reference proteome</keyword>
<name>A0ABW2RHB5_9BACL</name>
<dbReference type="SMART" id="SM00421">
    <property type="entry name" value="HTH_LUXR"/>
    <property type="match status" value="1"/>
</dbReference>
<dbReference type="InterPro" id="IPR000792">
    <property type="entry name" value="Tscrpt_reg_LuxR_C"/>
</dbReference>
<evidence type="ECO:0000259" key="4">
    <source>
        <dbReference type="PROSITE" id="PS50043"/>
    </source>
</evidence>
<dbReference type="Pfam" id="PF01590">
    <property type="entry name" value="GAF"/>
    <property type="match status" value="1"/>
</dbReference>
<dbReference type="Proteomes" id="UP001596500">
    <property type="component" value="Unassembled WGS sequence"/>
</dbReference>
<feature type="domain" description="HTH luxR-type" evidence="4">
    <location>
        <begin position="319"/>
        <end position="384"/>
    </location>
</feature>
<organism evidence="5 6">
    <name type="scientific">Laceyella putida</name>
    <dbReference type="NCBI Taxonomy" id="110101"/>
    <lineage>
        <taxon>Bacteria</taxon>
        <taxon>Bacillati</taxon>
        <taxon>Bacillota</taxon>
        <taxon>Bacilli</taxon>
        <taxon>Bacillales</taxon>
        <taxon>Thermoactinomycetaceae</taxon>
        <taxon>Laceyella</taxon>
    </lineage>
</organism>
<comment type="caution">
    <text evidence="5">The sequence shown here is derived from an EMBL/GenBank/DDBJ whole genome shotgun (WGS) entry which is preliminary data.</text>
</comment>